<gene>
    <name evidence="1" type="ORF">TPC1_31038</name>
</gene>
<accession>A0A146JY84</accession>
<dbReference type="CDD" id="cd00590">
    <property type="entry name" value="RRM_SF"/>
    <property type="match status" value="1"/>
</dbReference>
<name>A0A146JY84_9EUKA</name>
<evidence type="ECO:0000313" key="1">
    <source>
        <dbReference type="EMBL" id="JAP89467.1"/>
    </source>
</evidence>
<dbReference type="SUPFAM" id="SSF54928">
    <property type="entry name" value="RNA-binding domain, RBD"/>
    <property type="match status" value="1"/>
</dbReference>
<protein>
    <recommendedName>
        <fullName evidence="2">RNA recognition motif-containing protein</fullName>
    </recommendedName>
</protein>
<dbReference type="EMBL" id="GDID01007139">
    <property type="protein sequence ID" value="JAP89467.1"/>
    <property type="molecule type" value="Transcribed_RNA"/>
</dbReference>
<proteinExistence type="predicted"/>
<dbReference type="InterPro" id="IPR012677">
    <property type="entry name" value="Nucleotide-bd_a/b_plait_sf"/>
</dbReference>
<feature type="non-terminal residue" evidence="1">
    <location>
        <position position="428"/>
    </location>
</feature>
<dbReference type="Gene3D" id="3.30.70.330">
    <property type="match status" value="1"/>
</dbReference>
<sequence length="428" mass="49992">FPTLIISNVPDQCDQKQFEHILQECKCNYFNFEKVKYLSNKIEWTINKNKALKIKNLINGQNIIGQGQKLIKAELRQIYDYDPITYVSYRQLQYPKSNPILRCQLMDRIKQQGVYLYYKQETVADFQETIAFHMENEEKIDKIVQQFMDVNCTKLIPPQQLFRIIIKNKDLKTTDAFSICCPFGKIKYIQQYANKTKTSICFYTLQEAEAAQKKLNGSIYSDTILVVSLSKMHFDPSQGVKIRICNVSSDFSQFNSFLIETFQLDLEDYLVEQPVVKNCDGKTDFELKIDSYPNAKLIREKINCLTGNEQIQSHIQIVPTKNVKKPIQEQKIGLTTQKIVQQDIKFKIFFVGDEAQFEALINQIHEKFQVNLKQILQNELIKKKLQLKEEFNFNVSCKQETIQKLSEFMKNNVSYSKKLGSFSGEVVK</sequence>
<dbReference type="InterPro" id="IPR035979">
    <property type="entry name" value="RBD_domain_sf"/>
</dbReference>
<dbReference type="GO" id="GO:0003676">
    <property type="term" value="F:nucleic acid binding"/>
    <property type="evidence" value="ECO:0007669"/>
    <property type="project" value="InterPro"/>
</dbReference>
<feature type="non-terminal residue" evidence="1">
    <location>
        <position position="1"/>
    </location>
</feature>
<organism evidence="1">
    <name type="scientific">Trepomonas sp. PC1</name>
    <dbReference type="NCBI Taxonomy" id="1076344"/>
    <lineage>
        <taxon>Eukaryota</taxon>
        <taxon>Metamonada</taxon>
        <taxon>Diplomonadida</taxon>
        <taxon>Hexamitidae</taxon>
        <taxon>Hexamitinae</taxon>
        <taxon>Trepomonas</taxon>
    </lineage>
</organism>
<dbReference type="AlphaFoldDB" id="A0A146JY84"/>
<evidence type="ECO:0008006" key="2">
    <source>
        <dbReference type="Google" id="ProtNLM"/>
    </source>
</evidence>
<reference evidence="1" key="1">
    <citation type="submission" date="2015-07" db="EMBL/GenBank/DDBJ databases">
        <title>Adaptation to a free-living lifestyle via gene acquisitions in the diplomonad Trepomonas sp. PC1.</title>
        <authorList>
            <person name="Xu F."/>
            <person name="Jerlstrom-Hultqvist J."/>
            <person name="Kolisko M."/>
            <person name="Simpson A.G.B."/>
            <person name="Roger A.J."/>
            <person name="Svard S.G."/>
            <person name="Andersson J.O."/>
        </authorList>
    </citation>
    <scope>NUCLEOTIDE SEQUENCE</scope>
    <source>
        <strain evidence="1">PC1</strain>
    </source>
</reference>